<dbReference type="InterPro" id="IPR043504">
    <property type="entry name" value="Peptidase_S1_PA_chymotrypsin"/>
</dbReference>
<sequence length="315" mass="33222">MIGQVTRMANVCMQFIRAFWAVGVIVISAITVGCTATGPSEADVQQIVDARVATAIAEVPTLTPAPIIATATPVTFPDTPTPAPTATPQPTPTRIRFPSTATPQPPPIDFSDVFAKYVHSVFRIETSSGIGTGWLIEPGLILTNQHVVEGSIIVSVRQNQGSLFTARVRAVDEPRDIALLSFDVSQTFLHPMAKPIPTGLAYISDIASSMMAMGYSGELTPLEDGTVGPATANIGVLSGIVNFTFFDVDNLVIDAAVDPGDSGGPVLNLDGEVVGMTRAAQAYTGSGQRVVGTFYAVHWGEIRDALPNLKRGMSR</sequence>
<dbReference type="EMBL" id="UINC01012730">
    <property type="protein sequence ID" value="SVA55415.1"/>
    <property type="molecule type" value="Genomic_DNA"/>
</dbReference>
<dbReference type="InterPro" id="IPR001940">
    <property type="entry name" value="Peptidase_S1C"/>
</dbReference>
<dbReference type="PROSITE" id="PS51257">
    <property type="entry name" value="PROKAR_LIPOPROTEIN"/>
    <property type="match status" value="1"/>
</dbReference>
<evidence type="ECO:0000313" key="6">
    <source>
        <dbReference type="EMBL" id="SVA55415.1"/>
    </source>
</evidence>
<comment type="similarity">
    <text evidence="1">Belongs to the peptidase S1C family.</text>
</comment>
<keyword evidence="5" id="KW-0812">Transmembrane</keyword>
<keyword evidence="5" id="KW-1133">Transmembrane helix</keyword>
<dbReference type="SUPFAM" id="SSF50494">
    <property type="entry name" value="Trypsin-like serine proteases"/>
    <property type="match status" value="1"/>
</dbReference>
<proteinExistence type="inferred from homology"/>
<dbReference type="InterPro" id="IPR051201">
    <property type="entry name" value="Chloro_Bact_Ser_Proteases"/>
</dbReference>
<dbReference type="GO" id="GO:0006508">
    <property type="term" value="P:proteolysis"/>
    <property type="evidence" value="ECO:0007669"/>
    <property type="project" value="UniProtKB-KW"/>
</dbReference>
<name>A0A381WSF2_9ZZZZ</name>
<feature type="region of interest" description="Disordered" evidence="4">
    <location>
        <begin position="73"/>
        <end position="93"/>
    </location>
</feature>
<dbReference type="AlphaFoldDB" id="A0A381WSF2"/>
<accession>A0A381WSF2</accession>
<organism evidence="6">
    <name type="scientific">marine metagenome</name>
    <dbReference type="NCBI Taxonomy" id="408172"/>
    <lineage>
        <taxon>unclassified sequences</taxon>
        <taxon>metagenomes</taxon>
        <taxon>ecological metagenomes</taxon>
    </lineage>
</organism>
<dbReference type="InterPro" id="IPR009003">
    <property type="entry name" value="Peptidase_S1_PA"/>
</dbReference>
<keyword evidence="5" id="KW-0472">Membrane</keyword>
<evidence type="ECO:0000256" key="5">
    <source>
        <dbReference type="SAM" id="Phobius"/>
    </source>
</evidence>
<dbReference type="GO" id="GO:0004252">
    <property type="term" value="F:serine-type endopeptidase activity"/>
    <property type="evidence" value="ECO:0007669"/>
    <property type="project" value="InterPro"/>
</dbReference>
<dbReference type="Gene3D" id="2.40.10.10">
    <property type="entry name" value="Trypsin-like serine proteases"/>
    <property type="match status" value="2"/>
</dbReference>
<evidence type="ECO:0000256" key="1">
    <source>
        <dbReference type="ARBA" id="ARBA00010541"/>
    </source>
</evidence>
<evidence type="ECO:0000256" key="4">
    <source>
        <dbReference type="SAM" id="MobiDB-lite"/>
    </source>
</evidence>
<feature type="transmembrane region" description="Helical" evidence="5">
    <location>
        <begin position="12"/>
        <end position="32"/>
    </location>
</feature>
<evidence type="ECO:0000256" key="3">
    <source>
        <dbReference type="ARBA" id="ARBA00022801"/>
    </source>
</evidence>
<evidence type="ECO:0008006" key="7">
    <source>
        <dbReference type="Google" id="ProtNLM"/>
    </source>
</evidence>
<dbReference type="Pfam" id="PF13365">
    <property type="entry name" value="Trypsin_2"/>
    <property type="match status" value="1"/>
</dbReference>
<reference evidence="6" key="1">
    <citation type="submission" date="2018-05" db="EMBL/GenBank/DDBJ databases">
        <authorList>
            <person name="Lanie J.A."/>
            <person name="Ng W.-L."/>
            <person name="Kazmierczak K.M."/>
            <person name="Andrzejewski T.M."/>
            <person name="Davidsen T.M."/>
            <person name="Wayne K.J."/>
            <person name="Tettelin H."/>
            <person name="Glass J.I."/>
            <person name="Rusch D."/>
            <person name="Podicherti R."/>
            <person name="Tsui H.-C.T."/>
            <person name="Winkler M.E."/>
        </authorList>
    </citation>
    <scope>NUCLEOTIDE SEQUENCE</scope>
</reference>
<dbReference type="PANTHER" id="PTHR43343:SF3">
    <property type="entry name" value="PROTEASE DO-LIKE 8, CHLOROPLASTIC"/>
    <property type="match status" value="1"/>
</dbReference>
<keyword evidence="3" id="KW-0378">Hydrolase</keyword>
<evidence type="ECO:0000256" key="2">
    <source>
        <dbReference type="ARBA" id="ARBA00022670"/>
    </source>
</evidence>
<feature type="compositionally biased region" description="Pro residues" evidence="4">
    <location>
        <begin position="79"/>
        <end position="91"/>
    </location>
</feature>
<dbReference type="PRINTS" id="PR00834">
    <property type="entry name" value="PROTEASES2C"/>
</dbReference>
<keyword evidence="2" id="KW-0645">Protease</keyword>
<gene>
    <name evidence="6" type="ORF">METZ01_LOCUS108269</name>
</gene>
<protein>
    <recommendedName>
        <fullName evidence="7">Serine protease</fullName>
    </recommendedName>
</protein>
<dbReference type="PANTHER" id="PTHR43343">
    <property type="entry name" value="PEPTIDASE S12"/>
    <property type="match status" value="1"/>
</dbReference>